<organism evidence="1 2">
    <name type="scientific">Phocaeicola dorei</name>
    <dbReference type="NCBI Taxonomy" id="357276"/>
    <lineage>
        <taxon>Bacteria</taxon>
        <taxon>Pseudomonadati</taxon>
        <taxon>Bacteroidota</taxon>
        <taxon>Bacteroidia</taxon>
        <taxon>Bacteroidales</taxon>
        <taxon>Bacteroidaceae</taxon>
        <taxon>Phocaeicola</taxon>
    </lineage>
</organism>
<gene>
    <name evidence="1" type="ORF">E1I98_08415</name>
</gene>
<evidence type="ECO:0000313" key="1">
    <source>
        <dbReference type="EMBL" id="TDA76376.1"/>
    </source>
</evidence>
<reference evidence="1 2" key="1">
    <citation type="journal article" date="2019" name="Nat. Microbiol.">
        <title>Genomic variation and strain-specific functional adaptation in the human gut microbiome during early life.</title>
        <authorList>
            <person name="Vatanen T."/>
            <person name="Plichta D.R."/>
            <person name="Somani J."/>
            <person name="Munch P.C."/>
            <person name="Arthur T.D."/>
            <person name="Hall A.B."/>
            <person name="Rudolf S."/>
            <person name="Oakeley E.J."/>
            <person name="Ke X."/>
            <person name="Young R.A."/>
            <person name="Haiser H.J."/>
            <person name="Kolde R."/>
            <person name="Yassour M."/>
            <person name="Luopajarvi K."/>
            <person name="Siljander H."/>
            <person name="Virtanen S.M."/>
            <person name="Ilonen J."/>
            <person name="Uibo R."/>
            <person name="Tillmann V."/>
            <person name="Mokurov S."/>
            <person name="Dorshakova N."/>
            <person name="Porter J.A."/>
            <person name="McHardy A.C."/>
            <person name="Lahdesmaki H."/>
            <person name="Vlamakis H."/>
            <person name="Huttenhower C."/>
            <person name="Knip M."/>
            <person name="Xavier R.J."/>
        </authorList>
    </citation>
    <scope>NUCLEOTIDE SEQUENCE [LARGE SCALE GENOMIC DNA]</scope>
    <source>
        <strain evidence="1 2">RJX1047</strain>
    </source>
</reference>
<evidence type="ECO:0000313" key="2">
    <source>
        <dbReference type="Proteomes" id="UP000294527"/>
    </source>
</evidence>
<name>A0A4R4I5J1_9BACT</name>
<dbReference type="AlphaFoldDB" id="A0A4R4I5J1"/>
<sequence>MVVFISTFPSVACFRCRQRLLYRREREKVFGLNTLCPQRKILPETARPPGLFTFNKVCTNFHGRRGNRRPRNGGSN</sequence>
<proteinExistence type="predicted"/>
<comment type="caution">
    <text evidence="1">The sequence shown here is derived from an EMBL/GenBank/DDBJ whole genome shotgun (WGS) entry which is preliminary data.</text>
</comment>
<dbReference type="Proteomes" id="UP000294527">
    <property type="component" value="Unassembled WGS sequence"/>
</dbReference>
<dbReference type="EMBL" id="SLTU01000001">
    <property type="protein sequence ID" value="TDA76376.1"/>
    <property type="molecule type" value="Genomic_DNA"/>
</dbReference>
<accession>A0A4R4I5J1</accession>
<protein>
    <submittedName>
        <fullName evidence="1">Uncharacterized protein</fullName>
    </submittedName>
</protein>